<dbReference type="InterPro" id="IPR011013">
    <property type="entry name" value="Gal_mutarotase_sf_dom"/>
</dbReference>
<dbReference type="OrthoDB" id="408320at2759"/>
<evidence type="ECO:0000313" key="9">
    <source>
        <dbReference type="EMBL" id="KAF3761719.1"/>
    </source>
</evidence>
<dbReference type="PRINTS" id="PR00132">
    <property type="entry name" value="GLHYDRLASE2"/>
</dbReference>
<organism evidence="9 10">
    <name type="scientific">Cryphonectria parasitica (strain ATCC 38755 / EP155)</name>
    <dbReference type="NCBI Taxonomy" id="660469"/>
    <lineage>
        <taxon>Eukaryota</taxon>
        <taxon>Fungi</taxon>
        <taxon>Dikarya</taxon>
        <taxon>Ascomycota</taxon>
        <taxon>Pezizomycotina</taxon>
        <taxon>Sordariomycetes</taxon>
        <taxon>Sordariomycetidae</taxon>
        <taxon>Diaporthales</taxon>
        <taxon>Cryphonectriaceae</taxon>
        <taxon>Cryphonectria-Endothia species complex</taxon>
        <taxon>Cryphonectria</taxon>
    </lineage>
</organism>
<evidence type="ECO:0000259" key="8">
    <source>
        <dbReference type="SMART" id="SM01038"/>
    </source>
</evidence>
<keyword evidence="4 9" id="KW-0378">Hydrolase</keyword>
<evidence type="ECO:0000313" key="10">
    <source>
        <dbReference type="Proteomes" id="UP000803844"/>
    </source>
</evidence>
<comment type="catalytic activity">
    <reaction evidence="1">
        <text>Hydrolysis of terminal non-reducing beta-D-galactose residues in beta-D-galactosides.</text>
        <dbReference type="EC" id="3.2.1.23"/>
    </reaction>
</comment>
<dbReference type="AlphaFoldDB" id="A0A9P5CJY5"/>
<dbReference type="GO" id="GO:0004565">
    <property type="term" value="F:beta-galactosidase activity"/>
    <property type="evidence" value="ECO:0007669"/>
    <property type="project" value="UniProtKB-EC"/>
</dbReference>
<proteinExistence type="inferred from homology"/>
<dbReference type="GO" id="GO:0009341">
    <property type="term" value="C:beta-galactosidase complex"/>
    <property type="evidence" value="ECO:0007669"/>
    <property type="project" value="InterPro"/>
</dbReference>
<keyword evidence="10" id="KW-1185">Reference proteome</keyword>
<dbReference type="Proteomes" id="UP000803844">
    <property type="component" value="Unassembled WGS sequence"/>
</dbReference>
<gene>
    <name evidence="9" type="ORF">M406DRAFT_108881</name>
</gene>
<feature type="region of interest" description="Disordered" evidence="7">
    <location>
        <begin position="983"/>
        <end position="1004"/>
    </location>
</feature>
<evidence type="ECO:0000256" key="2">
    <source>
        <dbReference type="ARBA" id="ARBA00007401"/>
    </source>
</evidence>
<feature type="domain" description="Beta galactosidase small chain/" evidence="8">
    <location>
        <begin position="757"/>
        <end position="1102"/>
    </location>
</feature>
<sequence>MSRRDARSKYDWNNLEVLHRNTLSPRSHFFLYPTEQEALDAALTHDTSHSKSQLLSGTWKFHLSASPLSGPKSFFEDDYDVSDWRDIEVPGMWQLQGFGQGPQYTNVPYPFPCDPPYVPLDENECGRYVRTFTIGSQETLGDDQIRLRFEGVDSAFSVWVNGIDVGYSQGSRNPSEFDITGLVRREEGQVNTLAVEVYQRCDGSYIEDQDQWWLSGIFRDVYLLFFPRDHLKDYSIETLLGDQNGSAEVRVRLEGSDPSLPVEVTLYNPDGTEAIYNNTTAASTANSPLILAIDKPQLWTAETPKLYSLTLHVSGTTAYICQRIGLRNIHLIPNAGLHINGHPIKLRGVNRHEHHPDTGRAVPLPFLRRDLLLMKTHNINAIRTSHQPNDPRLYDLADELGLYVLDEADLECHGCQIAVQGTDPAALLSDNPRWEAAYLDRAVQLVQRDKNHACVICWSLGNESFYGQNHEAMYRYIKGVDGSRPVHYEGDQNAETADLFSRMYMPVDALIIAAKEERWEKPYVLCEYAHAMGNGPGAIREYIEAFYKYPRLIGGFVWEWANHGLRTQTGGGVGFMGYGGDFGDEPNDGCFVMDGLVDSSHNPTPGLVEYKKAIEPVQTLKVEGKGVRVVNRYDFLTLDHLSCRYTIISEDRTIEEGNAVIPKGIQPHTEAIVSLDPKATPPPNKELYLTLFFSLRESTLWAEAGHIVATGQLQLAPPRSIAQLLARQPSPISREALTVAQTSPELLQITARSPTQIVWTFDLARGHLAAWERGRQRRSILASPLTFELYRALTNNDAGGDDPNGTPGSQGRQWRDARVHLVRDHHIATQATAGAFWKRTRTPEGADVVLLRVTSRIAPPVLGWGIDVTTTYRFTAATGGGSEGGGGRRRSRAALHIQIDARMSGPWTPPSLPRFGLVAALRGCLGASWFGRGPGESYRDKKESQLFGTYTCATADLATDYEVPQDNGNRTDVRWVEFRGAKAKMAGQHPNDNEEVDGDDGDDDDDRGYRLLRARFGELEGASFSASRYTTQELDRARHPYELRALARAREEGEKKEEEEGQVTWVHLDWMHHGLGTGSCGPQTLPQYRLEQKEFNLEIVLD</sequence>
<dbReference type="InterPro" id="IPR050347">
    <property type="entry name" value="Bact_Beta-galactosidase"/>
</dbReference>
<dbReference type="InterPro" id="IPR017853">
    <property type="entry name" value="GH"/>
</dbReference>
<dbReference type="InterPro" id="IPR008979">
    <property type="entry name" value="Galactose-bd-like_sf"/>
</dbReference>
<dbReference type="InterPro" id="IPR006102">
    <property type="entry name" value="Ig-like_GH2"/>
</dbReference>
<dbReference type="Gene3D" id="2.60.40.10">
    <property type="entry name" value="Immunoglobulins"/>
    <property type="match status" value="2"/>
</dbReference>
<comment type="similarity">
    <text evidence="2">Belongs to the glycosyl hydrolase 2 family.</text>
</comment>
<dbReference type="InterPro" id="IPR013783">
    <property type="entry name" value="Ig-like_fold"/>
</dbReference>
<evidence type="ECO:0000256" key="5">
    <source>
        <dbReference type="ARBA" id="ARBA00023295"/>
    </source>
</evidence>
<dbReference type="FunFam" id="3.20.20.80:FF:000018">
    <property type="entry name" value="Beta-galactosidase"/>
    <property type="match status" value="1"/>
</dbReference>
<dbReference type="Pfam" id="PF02929">
    <property type="entry name" value="Bgal_small_N"/>
    <property type="match status" value="1"/>
</dbReference>
<dbReference type="InterPro" id="IPR004199">
    <property type="entry name" value="B-gal_small/dom_5"/>
</dbReference>
<evidence type="ECO:0000256" key="1">
    <source>
        <dbReference type="ARBA" id="ARBA00001412"/>
    </source>
</evidence>
<dbReference type="GO" id="GO:0005990">
    <property type="term" value="P:lactose catabolic process"/>
    <property type="evidence" value="ECO:0007669"/>
    <property type="project" value="TreeGrafter"/>
</dbReference>
<dbReference type="InterPro" id="IPR032312">
    <property type="entry name" value="LacZ_4"/>
</dbReference>
<dbReference type="EMBL" id="MU032351">
    <property type="protein sequence ID" value="KAF3761719.1"/>
    <property type="molecule type" value="Genomic_DNA"/>
</dbReference>
<dbReference type="InterPro" id="IPR006104">
    <property type="entry name" value="Glyco_hydro_2_N"/>
</dbReference>
<comment type="caution">
    <text evidence="9">The sequence shown here is derived from an EMBL/GenBank/DDBJ whole genome shotgun (WGS) entry which is preliminary data.</text>
</comment>
<dbReference type="GO" id="GO:0030246">
    <property type="term" value="F:carbohydrate binding"/>
    <property type="evidence" value="ECO:0007669"/>
    <property type="project" value="InterPro"/>
</dbReference>
<dbReference type="InterPro" id="IPR006101">
    <property type="entry name" value="Glyco_hydro_2"/>
</dbReference>
<dbReference type="InterPro" id="IPR014718">
    <property type="entry name" value="GH-type_carb-bd"/>
</dbReference>
<keyword evidence="5" id="KW-0326">Glycosidase</keyword>
<dbReference type="SUPFAM" id="SSF74650">
    <property type="entry name" value="Galactose mutarotase-like"/>
    <property type="match status" value="1"/>
</dbReference>
<dbReference type="SUPFAM" id="SSF49303">
    <property type="entry name" value="beta-Galactosidase/glucuronidase domain"/>
    <property type="match status" value="2"/>
</dbReference>
<dbReference type="PANTHER" id="PTHR46323:SF2">
    <property type="entry name" value="BETA-GALACTOSIDASE"/>
    <property type="match status" value="1"/>
</dbReference>
<dbReference type="Gene3D" id="2.60.120.260">
    <property type="entry name" value="Galactose-binding domain-like"/>
    <property type="match status" value="1"/>
</dbReference>
<evidence type="ECO:0000256" key="6">
    <source>
        <dbReference type="ARBA" id="ARBA00032230"/>
    </source>
</evidence>
<protein>
    <recommendedName>
        <fullName evidence="3">beta-galactosidase</fullName>
        <ecNumber evidence="3">3.2.1.23</ecNumber>
    </recommendedName>
    <alternativeName>
        <fullName evidence="6">Lactase</fullName>
    </alternativeName>
</protein>
<evidence type="ECO:0000256" key="3">
    <source>
        <dbReference type="ARBA" id="ARBA00012756"/>
    </source>
</evidence>
<dbReference type="Pfam" id="PF16353">
    <property type="entry name" value="LacZ_4"/>
    <property type="match status" value="1"/>
</dbReference>
<dbReference type="Pfam" id="PF02836">
    <property type="entry name" value="Glyco_hydro_2_C"/>
    <property type="match status" value="1"/>
</dbReference>
<dbReference type="EC" id="3.2.1.23" evidence="3"/>
<dbReference type="RefSeq" id="XP_040772698.1">
    <property type="nucleotide sequence ID" value="XM_040915322.1"/>
</dbReference>
<name>A0A9P5CJY5_CRYP1</name>
<evidence type="ECO:0000256" key="7">
    <source>
        <dbReference type="SAM" id="MobiDB-lite"/>
    </source>
</evidence>
<dbReference type="Gene3D" id="2.70.98.10">
    <property type="match status" value="1"/>
</dbReference>
<dbReference type="InterPro" id="IPR006103">
    <property type="entry name" value="Glyco_hydro_2_cat"/>
</dbReference>
<dbReference type="SUPFAM" id="SSF51445">
    <property type="entry name" value="(Trans)glycosidases"/>
    <property type="match status" value="1"/>
</dbReference>
<dbReference type="GeneID" id="63832451"/>
<reference evidence="9" key="1">
    <citation type="journal article" date="2020" name="Phytopathology">
        <title>Genome sequence of the chestnut blight fungus Cryphonectria parasitica EP155: A fundamental resource for an archetypical invasive plant pathogen.</title>
        <authorList>
            <person name="Crouch J.A."/>
            <person name="Dawe A."/>
            <person name="Aerts A."/>
            <person name="Barry K."/>
            <person name="Churchill A.C.L."/>
            <person name="Grimwood J."/>
            <person name="Hillman B."/>
            <person name="Milgroom M.G."/>
            <person name="Pangilinan J."/>
            <person name="Smith M."/>
            <person name="Salamov A."/>
            <person name="Schmutz J."/>
            <person name="Yadav J."/>
            <person name="Grigoriev I.V."/>
            <person name="Nuss D."/>
        </authorList>
    </citation>
    <scope>NUCLEOTIDE SEQUENCE</scope>
    <source>
        <strain evidence="9">EP155</strain>
    </source>
</reference>
<dbReference type="Pfam" id="PF00703">
    <property type="entry name" value="Glyco_hydro_2"/>
    <property type="match status" value="1"/>
</dbReference>
<evidence type="ECO:0000256" key="4">
    <source>
        <dbReference type="ARBA" id="ARBA00022801"/>
    </source>
</evidence>
<dbReference type="PANTHER" id="PTHR46323">
    <property type="entry name" value="BETA-GALACTOSIDASE"/>
    <property type="match status" value="1"/>
</dbReference>
<feature type="compositionally biased region" description="Acidic residues" evidence="7">
    <location>
        <begin position="993"/>
        <end position="1004"/>
    </location>
</feature>
<dbReference type="InterPro" id="IPR036156">
    <property type="entry name" value="Beta-gal/glucu_dom_sf"/>
</dbReference>
<accession>A0A9P5CJY5</accession>
<dbReference type="Gene3D" id="3.20.20.80">
    <property type="entry name" value="Glycosidases"/>
    <property type="match status" value="1"/>
</dbReference>
<dbReference type="SMART" id="SM01038">
    <property type="entry name" value="Bgal_small_N"/>
    <property type="match status" value="1"/>
</dbReference>
<dbReference type="SUPFAM" id="SSF49785">
    <property type="entry name" value="Galactose-binding domain-like"/>
    <property type="match status" value="1"/>
</dbReference>
<dbReference type="Pfam" id="PF02837">
    <property type="entry name" value="Glyco_hydro_2_N"/>
    <property type="match status" value="1"/>
</dbReference>